<feature type="domain" description="Pirin N-terminal" evidence="4">
    <location>
        <begin position="34"/>
        <end position="138"/>
    </location>
</feature>
<gene>
    <name evidence="6" type="ORF">GTQ45_03610</name>
</gene>
<comment type="caution">
    <text evidence="6">The sequence shown here is derived from an EMBL/GenBank/DDBJ whole genome shotgun (WGS) entry which is preliminary data.</text>
</comment>
<keyword evidence="2" id="KW-0408">Iron</keyword>
<dbReference type="PANTHER" id="PTHR13903">
    <property type="entry name" value="PIRIN-RELATED"/>
    <property type="match status" value="1"/>
</dbReference>
<dbReference type="CDD" id="cd02247">
    <property type="entry name" value="cupin_pirin_C"/>
    <property type="match status" value="1"/>
</dbReference>
<keyword evidence="7" id="KW-1185">Reference proteome</keyword>
<dbReference type="PIRSF" id="PIRSF006232">
    <property type="entry name" value="Pirin"/>
    <property type="match status" value="1"/>
</dbReference>
<evidence type="ECO:0000313" key="7">
    <source>
        <dbReference type="Proteomes" id="UP000470384"/>
    </source>
</evidence>
<dbReference type="SUPFAM" id="SSF51182">
    <property type="entry name" value="RmlC-like cupins"/>
    <property type="match status" value="1"/>
</dbReference>
<dbReference type="InterPro" id="IPR011051">
    <property type="entry name" value="RmlC_Cupin_sf"/>
</dbReference>
<feature type="binding site" evidence="2">
    <location>
        <position position="75"/>
    </location>
    <ligand>
        <name>Fe cation</name>
        <dbReference type="ChEBI" id="CHEBI:24875"/>
    </ligand>
</feature>
<dbReference type="InterPro" id="IPR008778">
    <property type="entry name" value="Pirin_C_dom"/>
</dbReference>
<dbReference type="GO" id="GO:0046872">
    <property type="term" value="F:metal ion binding"/>
    <property type="evidence" value="ECO:0007669"/>
    <property type="project" value="UniProtKB-KW"/>
</dbReference>
<reference evidence="6 7" key="1">
    <citation type="journal article" date="2016" name="Int. J. Syst. Evol. Microbiol.">
        <title>Pyruvatibacter mobilis gen. nov., sp. nov., a marine bacterium from the culture broth of Picochlorum sp. 122.</title>
        <authorList>
            <person name="Wang G."/>
            <person name="Tang M."/>
            <person name="Wu H."/>
            <person name="Dai S."/>
            <person name="Li T."/>
            <person name="Chen C."/>
            <person name="He H."/>
            <person name="Fan J."/>
            <person name="Xiang W."/>
            <person name="Li X."/>
        </authorList>
    </citation>
    <scope>NUCLEOTIDE SEQUENCE [LARGE SCALE GENOMIC DNA]</scope>
    <source>
        <strain evidence="6 7">GYP-11</strain>
    </source>
</reference>
<dbReference type="CDD" id="cd02909">
    <property type="entry name" value="cupin_pirin_N"/>
    <property type="match status" value="1"/>
</dbReference>
<accession>A0A845Q8P4</accession>
<dbReference type="InterPro" id="IPR003829">
    <property type="entry name" value="Pirin_N_dom"/>
</dbReference>
<dbReference type="Proteomes" id="UP000470384">
    <property type="component" value="Unassembled WGS sequence"/>
</dbReference>
<dbReference type="Pfam" id="PF05726">
    <property type="entry name" value="Pirin_C"/>
    <property type="match status" value="1"/>
</dbReference>
<dbReference type="RefSeq" id="WP_160586881.1">
    <property type="nucleotide sequence ID" value="NZ_BMHN01000001.1"/>
</dbReference>
<dbReference type="InterPro" id="IPR012093">
    <property type="entry name" value="Pirin"/>
</dbReference>
<evidence type="ECO:0000259" key="5">
    <source>
        <dbReference type="Pfam" id="PF05726"/>
    </source>
</evidence>
<dbReference type="EMBL" id="WXYQ01000003">
    <property type="protein sequence ID" value="NBG94814.1"/>
    <property type="molecule type" value="Genomic_DNA"/>
</dbReference>
<dbReference type="InterPro" id="IPR014710">
    <property type="entry name" value="RmlC-like_jellyroll"/>
</dbReference>
<evidence type="ECO:0000256" key="2">
    <source>
        <dbReference type="PIRSR" id="PIRSR006232-1"/>
    </source>
</evidence>
<sequence>MSWQPSQEADCTTESGCAPVSAVIVPKAKDLGGFEVRRVLPAIEARSVGPFIFFDHMGPATFPEGDGIDVRPHPHIGLSTLTWLFDGALMHRDSLGSVQEIRPGEVNWMTAGSGIVHSERSPDWFREGEARIEGIQTWHALPTEMEEIDADFQHYSADDIPVVTHESADGGRVRVALIAGGAFGMVSPVKVHSDTLYADVRLSAGAQFGVPTGPQERALYVVSGTMEIAGQTFGARQMLLIDEGATPSVTSAEGAHLMLIGGAPIGPRKLWWNLVSTRPERIEQAKDDWREGRFAKVPGDEDEFIPLPED</sequence>
<dbReference type="AlphaFoldDB" id="A0A845Q8P4"/>
<evidence type="ECO:0008006" key="8">
    <source>
        <dbReference type="Google" id="ProtNLM"/>
    </source>
</evidence>
<feature type="binding site" evidence="2">
    <location>
        <position position="73"/>
    </location>
    <ligand>
        <name>Fe cation</name>
        <dbReference type="ChEBI" id="CHEBI:24875"/>
    </ligand>
</feature>
<name>A0A845Q8P4_9HYPH</name>
<dbReference type="PANTHER" id="PTHR13903:SF8">
    <property type="entry name" value="PIRIN"/>
    <property type="match status" value="1"/>
</dbReference>
<evidence type="ECO:0000256" key="3">
    <source>
        <dbReference type="RuleBase" id="RU003457"/>
    </source>
</evidence>
<evidence type="ECO:0000259" key="4">
    <source>
        <dbReference type="Pfam" id="PF02678"/>
    </source>
</evidence>
<keyword evidence="2" id="KW-0479">Metal-binding</keyword>
<dbReference type="OrthoDB" id="9780903at2"/>
<feature type="domain" description="Pirin C-terminal" evidence="5">
    <location>
        <begin position="197"/>
        <end position="294"/>
    </location>
</feature>
<organism evidence="6 7">
    <name type="scientific">Pyruvatibacter mobilis</name>
    <dbReference type="NCBI Taxonomy" id="1712261"/>
    <lineage>
        <taxon>Bacteria</taxon>
        <taxon>Pseudomonadati</taxon>
        <taxon>Pseudomonadota</taxon>
        <taxon>Alphaproteobacteria</taxon>
        <taxon>Hyphomicrobiales</taxon>
        <taxon>Parvibaculaceae</taxon>
        <taxon>Pyruvatibacter</taxon>
    </lineage>
</organism>
<proteinExistence type="inferred from homology"/>
<comment type="cofactor">
    <cofactor evidence="2">
        <name>Fe cation</name>
        <dbReference type="ChEBI" id="CHEBI:24875"/>
    </cofactor>
    <text evidence="2">Binds 1 Fe cation per subunit.</text>
</comment>
<dbReference type="Gene3D" id="2.60.120.10">
    <property type="entry name" value="Jelly Rolls"/>
    <property type="match status" value="2"/>
</dbReference>
<feature type="binding site" evidence="2">
    <location>
        <position position="119"/>
    </location>
    <ligand>
        <name>Fe cation</name>
        <dbReference type="ChEBI" id="CHEBI:24875"/>
    </ligand>
</feature>
<comment type="similarity">
    <text evidence="1 3">Belongs to the pirin family.</text>
</comment>
<feature type="binding site" evidence="2">
    <location>
        <position position="117"/>
    </location>
    <ligand>
        <name>Fe cation</name>
        <dbReference type="ChEBI" id="CHEBI:24875"/>
    </ligand>
</feature>
<dbReference type="Pfam" id="PF02678">
    <property type="entry name" value="Pirin"/>
    <property type="match status" value="1"/>
</dbReference>
<evidence type="ECO:0000313" key="6">
    <source>
        <dbReference type="EMBL" id="NBG94814.1"/>
    </source>
</evidence>
<dbReference type="GeneID" id="300655682"/>
<protein>
    <recommendedName>
        <fullName evidence="8">Pirin family protein</fullName>
    </recommendedName>
</protein>
<evidence type="ECO:0000256" key="1">
    <source>
        <dbReference type="ARBA" id="ARBA00008416"/>
    </source>
</evidence>